<dbReference type="OrthoDB" id="690405at2759"/>
<evidence type="ECO:0000313" key="1">
    <source>
        <dbReference type="EMBL" id="KAF8688187.1"/>
    </source>
</evidence>
<proteinExistence type="predicted"/>
<reference evidence="1" key="1">
    <citation type="submission" date="2020-07" db="EMBL/GenBank/DDBJ databases">
        <title>Genome sequence and genetic diversity analysis of an under-domesticated orphan crop, white fonio (Digitaria exilis).</title>
        <authorList>
            <person name="Bennetzen J.L."/>
            <person name="Chen S."/>
            <person name="Ma X."/>
            <person name="Wang X."/>
            <person name="Yssel A.E.J."/>
            <person name="Chaluvadi S.R."/>
            <person name="Johnson M."/>
            <person name="Gangashetty P."/>
            <person name="Hamidou F."/>
            <person name="Sanogo M.D."/>
            <person name="Zwaenepoel A."/>
            <person name="Wallace J."/>
            <person name="Van De Peer Y."/>
            <person name="Van Deynze A."/>
        </authorList>
    </citation>
    <scope>NUCLEOTIDE SEQUENCE</scope>
    <source>
        <tissue evidence="1">Leaves</tissue>
    </source>
</reference>
<gene>
    <name evidence="1" type="ORF">HU200_042422</name>
</gene>
<dbReference type="Proteomes" id="UP000636709">
    <property type="component" value="Unassembled WGS sequence"/>
</dbReference>
<accession>A0A835BG90</accession>
<comment type="caution">
    <text evidence="1">The sequence shown here is derived from an EMBL/GenBank/DDBJ whole genome shotgun (WGS) entry which is preliminary data.</text>
</comment>
<name>A0A835BG90_9POAL</name>
<dbReference type="EMBL" id="JACEFO010002041">
    <property type="protein sequence ID" value="KAF8688187.1"/>
    <property type="molecule type" value="Genomic_DNA"/>
</dbReference>
<keyword evidence="2" id="KW-1185">Reference proteome</keyword>
<dbReference type="AlphaFoldDB" id="A0A835BG90"/>
<organism evidence="1 2">
    <name type="scientific">Digitaria exilis</name>
    <dbReference type="NCBI Taxonomy" id="1010633"/>
    <lineage>
        <taxon>Eukaryota</taxon>
        <taxon>Viridiplantae</taxon>
        <taxon>Streptophyta</taxon>
        <taxon>Embryophyta</taxon>
        <taxon>Tracheophyta</taxon>
        <taxon>Spermatophyta</taxon>
        <taxon>Magnoliopsida</taxon>
        <taxon>Liliopsida</taxon>
        <taxon>Poales</taxon>
        <taxon>Poaceae</taxon>
        <taxon>PACMAD clade</taxon>
        <taxon>Panicoideae</taxon>
        <taxon>Panicodae</taxon>
        <taxon>Paniceae</taxon>
        <taxon>Anthephorinae</taxon>
        <taxon>Digitaria</taxon>
    </lineage>
</organism>
<evidence type="ECO:0000313" key="2">
    <source>
        <dbReference type="Proteomes" id="UP000636709"/>
    </source>
</evidence>
<sequence length="44" mass="4992">MMTTPLEDDVLCGLREKIASFIVDHVISEKGEFHCHTPANDDYL</sequence>
<protein>
    <submittedName>
        <fullName evidence="1">Uncharacterized protein</fullName>
    </submittedName>
</protein>